<dbReference type="Proteomes" id="UP000825890">
    <property type="component" value="Unassembled WGS sequence"/>
</dbReference>
<dbReference type="OrthoDB" id="3640346at2759"/>
<sequence length="87" mass="9102">MTGKEVIKLTTKDDAEAALVAAHGDFESVDDSGQRLSLKDAPWTSCLPPPVAPSEYEPISQTGPCLQSLISSGGHWEAPKGYAVGSC</sequence>
<dbReference type="RefSeq" id="XP_044655784.1">
    <property type="nucleotide sequence ID" value="XM_044799849.1"/>
</dbReference>
<dbReference type="AlphaFoldDB" id="A0A9P3FES3"/>
<accession>A0A9P3FES3</accession>
<reference evidence="1 2" key="1">
    <citation type="submission" date="2021-01" db="EMBL/GenBank/DDBJ databases">
        <title>Cercospora kikuchii MAFF 305040 whole genome shotgun sequence.</title>
        <authorList>
            <person name="Kashiwa T."/>
            <person name="Suzuki T."/>
        </authorList>
    </citation>
    <scope>NUCLEOTIDE SEQUENCE [LARGE SCALE GENOMIC DNA]</scope>
    <source>
        <strain evidence="1 2">MAFF 305040</strain>
    </source>
</reference>
<protein>
    <submittedName>
        <fullName evidence="1">Uncharacterized protein</fullName>
    </submittedName>
</protein>
<comment type="caution">
    <text evidence="1">The sequence shown here is derived from an EMBL/GenBank/DDBJ whole genome shotgun (WGS) entry which is preliminary data.</text>
</comment>
<evidence type="ECO:0000313" key="1">
    <source>
        <dbReference type="EMBL" id="GIZ41297.1"/>
    </source>
</evidence>
<gene>
    <name evidence="1" type="ORF">CKM354_000460700</name>
</gene>
<organism evidence="1 2">
    <name type="scientific">Cercospora kikuchii</name>
    <dbReference type="NCBI Taxonomy" id="84275"/>
    <lineage>
        <taxon>Eukaryota</taxon>
        <taxon>Fungi</taxon>
        <taxon>Dikarya</taxon>
        <taxon>Ascomycota</taxon>
        <taxon>Pezizomycotina</taxon>
        <taxon>Dothideomycetes</taxon>
        <taxon>Dothideomycetidae</taxon>
        <taxon>Mycosphaerellales</taxon>
        <taxon>Mycosphaerellaceae</taxon>
        <taxon>Cercospora</taxon>
    </lineage>
</organism>
<evidence type="ECO:0000313" key="2">
    <source>
        <dbReference type="Proteomes" id="UP000825890"/>
    </source>
</evidence>
<name>A0A9P3FES3_9PEZI</name>
<dbReference type="EMBL" id="BOLY01000003">
    <property type="protein sequence ID" value="GIZ41297.1"/>
    <property type="molecule type" value="Genomic_DNA"/>
</dbReference>
<proteinExistence type="predicted"/>
<dbReference type="GeneID" id="68290182"/>
<keyword evidence="2" id="KW-1185">Reference proteome</keyword>